<dbReference type="PANTHER" id="PTHR44080">
    <property type="entry name" value="E3 UBIQUITIN-PROTEIN LIGASE COP1"/>
    <property type="match status" value="1"/>
</dbReference>
<keyword evidence="4" id="KW-1133">Transmembrane helix</keyword>
<dbReference type="PROSITE" id="PS50082">
    <property type="entry name" value="WD_REPEATS_2"/>
    <property type="match status" value="1"/>
</dbReference>
<accession>A0ABM0Q2D2</accession>
<keyword evidence="1 3" id="KW-0853">WD repeat</keyword>
<keyword evidence="4" id="KW-0472">Membrane</keyword>
<feature type="repeat" description="WD" evidence="3">
    <location>
        <begin position="20"/>
        <end position="60"/>
    </location>
</feature>
<evidence type="ECO:0000313" key="5">
    <source>
        <dbReference type="Proteomes" id="UP000694923"/>
    </source>
</evidence>
<dbReference type="GeneID" id="103582807"/>
<dbReference type="SUPFAM" id="SSF50978">
    <property type="entry name" value="WD40 repeat-like"/>
    <property type="match status" value="1"/>
</dbReference>
<dbReference type="Proteomes" id="UP000694923">
    <property type="component" value="Unplaced"/>
</dbReference>
<gene>
    <name evidence="6" type="primary">LOC103582807</name>
</gene>
<dbReference type="RefSeq" id="XP_008562523.1">
    <property type="nucleotide sequence ID" value="XM_008564301.1"/>
</dbReference>
<name>A0ABM0Q2D2_GALVR</name>
<proteinExistence type="predicted"/>
<keyword evidence="2" id="KW-0677">Repeat</keyword>
<keyword evidence="5" id="KW-1185">Reference proteome</keyword>
<feature type="transmembrane region" description="Helical" evidence="4">
    <location>
        <begin position="141"/>
        <end position="162"/>
    </location>
</feature>
<sequence>LDHCVHYYDLRNTKQPIMVFKGHRKAVSYAKFVSGEEIVSASTDSQLKLWNVGKPYCLRSFKGHINEKNFVGLASNGDYIACGSENNSLYLYYKGLSKTLLTFKFDTVKSVLDKDRKEDDTNEFVSAVCWRALPDGVSFHISFFTLVSHIILYVYTAFFCFLL</sequence>
<dbReference type="InterPro" id="IPR042755">
    <property type="entry name" value="COP1"/>
</dbReference>
<feature type="non-terminal residue" evidence="6">
    <location>
        <position position="1"/>
    </location>
</feature>
<dbReference type="InterPro" id="IPR019775">
    <property type="entry name" value="WD40_repeat_CS"/>
</dbReference>
<protein>
    <submittedName>
        <fullName evidence="6">E3 ubiquitin-protein ligase RFWD2-like</fullName>
    </submittedName>
</protein>
<dbReference type="InterPro" id="IPR001680">
    <property type="entry name" value="WD40_rpt"/>
</dbReference>
<evidence type="ECO:0000256" key="2">
    <source>
        <dbReference type="ARBA" id="ARBA00022737"/>
    </source>
</evidence>
<evidence type="ECO:0000256" key="1">
    <source>
        <dbReference type="ARBA" id="ARBA00022574"/>
    </source>
</evidence>
<dbReference type="InterPro" id="IPR015943">
    <property type="entry name" value="WD40/YVTN_repeat-like_dom_sf"/>
</dbReference>
<dbReference type="PROSITE" id="PS00678">
    <property type="entry name" value="WD_REPEATS_1"/>
    <property type="match status" value="1"/>
</dbReference>
<evidence type="ECO:0000256" key="3">
    <source>
        <dbReference type="PROSITE-ProRule" id="PRU00221"/>
    </source>
</evidence>
<reference evidence="6" key="1">
    <citation type="submission" date="2025-08" db="UniProtKB">
        <authorList>
            <consortium name="RefSeq"/>
        </authorList>
    </citation>
    <scope>IDENTIFICATION</scope>
</reference>
<dbReference type="SMART" id="SM00320">
    <property type="entry name" value="WD40"/>
    <property type="match status" value="2"/>
</dbReference>
<dbReference type="Pfam" id="PF00400">
    <property type="entry name" value="WD40"/>
    <property type="match status" value="2"/>
</dbReference>
<dbReference type="Gene3D" id="2.130.10.10">
    <property type="entry name" value="YVTN repeat-like/Quinoprotein amine dehydrogenase"/>
    <property type="match status" value="1"/>
</dbReference>
<evidence type="ECO:0000313" key="6">
    <source>
        <dbReference type="RefSeq" id="XP_008562523.1"/>
    </source>
</evidence>
<dbReference type="InterPro" id="IPR036322">
    <property type="entry name" value="WD40_repeat_dom_sf"/>
</dbReference>
<evidence type="ECO:0000256" key="4">
    <source>
        <dbReference type="SAM" id="Phobius"/>
    </source>
</evidence>
<dbReference type="PANTHER" id="PTHR44080:SF1">
    <property type="entry name" value="E3 UBIQUITIN-PROTEIN LIGASE COP1"/>
    <property type="match status" value="1"/>
</dbReference>
<organism evidence="5 6">
    <name type="scientific">Galeopterus variegatus</name>
    <name type="common">Malayan flying lemur</name>
    <name type="synonym">Cynocephalus variegatus</name>
    <dbReference type="NCBI Taxonomy" id="482537"/>
    <lineage>
        <taxon>Eukaryota</taxon>
        <taxon>Metazoa</taxon>
        <taxon>Chordata</taxon>
        <taxon>Craniata</taxon>
        <taxon>Vertebrata</taxon>
        <taxon>Euteleostomi</taxon>
        <taxon>Mammalia</taxon>
        <taxon>Eutheria</taxon>
        <taxon>Euarchontoglires</taxon>
        <taxon>Dermoptera</taxon>
        <taxon>Cynocephalidae</taxon>
        <taxon>Galeopterus</taxon>
    </lineage>
</organism>
<keyword evidence="4" id="KW-0812">Transmembrane</keyword>